<evidence type="ECO:0000256" key="3">
    <source>
        <dbReference type="PIRSR" id="PIRSR000705-3"/>
    </source>
</evidence>
<keyword evidence="3" id="KW-0547">Nucleotide-binding</keyword>
<dbReference type="Proteomes" id="UP000192578">
    <property type="component" value="Unassembled WGS sequence"/>
</dbReference>
<dbReference type="Gene3D" id="3.40.50.300">
    <property type="entry name" value="P-loop containing nucleotide triphosphate hydrolases"/>
    <property type="match status" value="1"/>
</dbReference>
<dbReference type="InterPro" id="IPR031314">
    <property type="entry name" value="DNK_dom"/>
</dbReference>
<gene>
    <name evidence="5" type="ORF">BV898_14417</name>
</gene>
<sequence length="234" mass="26955">MADRENTPLRFVLEGGVGCGKSTLIQQLQQHSSTSHWQCFLEPLLRWKDFNGIDYLDRFYKSPKAPGFCKDLQSVVLHSYKELMERTVTGPVQLYERSAYSAMEIFCPANFDKEFLNVDDMSSLEKQYRKDIIPLGEFHGWIYLRTTPQLCYERMKQRGYPNDGLLDLEYAQVVHDYHEEVFGSKPGTLIVDETSAEQSVALKMKAVITFVQRKLYETGVVYVALPDGSLNLRT</sequence>
<dbReference type="EMBL" id="MTYJ01000176">
    <property type="protein sequence ID" value="OWA49881.1"/>
    <property type="molecule type" value="Genomic_DNA"/>
</dbReference>
<dbReference type="AlphaFoldDB" id="A0A9X6RJE5"/>
<dbReference type="GO" id="GO:0005737">
    <property type="term" value="C:cytoplasm"/>
    <property type="evidence" value="ECO:0007669"/>
    <property type="project" value="TreeGrafter"/>
</dbReference>
<name>A0A9X6RJE5_HYPEX</name>
<dbReference type="PANTHER" id="PTHR10513">
    <property type="entry name" value="DEOXYNUCLEOSIDE KINASE"/>
    <property type="match status" value="1"/>
</dbReference>
<comment type="similarity">
    <text evidence="1">Belongs to the DCK/DGK family.</text>
</comment>
<comment type="caution">
    <text evidence="5">The sequence shown here is derived from an EMBL/GenBank/DDBJ whole genome shotgun (WGS) entry which is preliminary data.</text>
</comment>
<accession>A0A9X6RJE5</accession>
<dbReference type="GO" id="GO:0005524">
    <property type="term" value="F:ATP binding"/>
    <property type="evidence" value="ECO:0007669"/>
    <property type="project" value="UniProtKB-KW"/>
</dbReference>
<reference evidence="6" key="1">
    <citation type="submission" date="2017-01" db="EMBL/GenBank/DDBJ databases">
        <title>Comparative genomics of anhydrobiosis in the tardigrade Hypsibius dujardini.</title>
        <authorList>
            <person name="Yoshida Y."/>
            <person name="Koutsovoulos G."/>
            <person name="Laetsch D."/>
            <person name="Stevens L."/>
            <person name="Kumar S."/>
            <person name="Horikawa D."/>
            <person name="Ishino K."/>
            <person name="Komine S."/>
            <person name="Tomita M."/>
            <person name="Blaxter M."/>
            <person name="Arakawa K."/>
        </authorList>
    </citation>
    <scope>NUCLEOTIDE SEQUENCE [LARGE SCALE GENOMIC DNA]</scope>
    <source>
        <strain evidence="6">Z151</strain>
    </source>
</reference>
<dbReference type="SUPFAM" id="SSF52540">
    <property type="entry name" value="P-loop containing nucleoside triphosphate hydrolases"/>
    <property type="match status" value="1"/>
</dbReference>
<keyword evidence="3" id="KW-0067">ATP-binding</keyword>
<evidence type="ECO:0000313" key="6">
    <source>
        <dbReference type="Proteomes" id="UP000192578"/>
    </source>
</evidence>
<feature type="binding site" evidence="3">
    <location>
        <begin position="15"/>
        <end position="23"/>
    </location>
    <ligand>
        <name>ATP</name>
        <dbReference type="ChEBI" id="CHEBI:30616"/>
    </ligand>
</feature>
<keyword evidence="6" id="KW-1185">Reference proteome</keyword>
<organism evidence="5 6">
    <name type="scientific">Hypsibius exemplaris</name>
    <name type="common">Freshwater tardigrade</name>
    <dbReference type="NCBI Taxonomy" id="2072580"/>
    <lineage>
        <taxon>Eukaryota</taxon>
        <taxon>Metazoa</taxon>
        <taxon>Ecdysozoa</taxon>
        <taxon>Tardigrada</taxon>
        <taxon>Eutardigrada</taxon>
        <taxon>Parachela</taxon>
        <taxon>Hypsibioidea</taxon>
        <taxon>Hypsibiidae</taxon>
        <taxon>Hypsibius</taxon>
    </lineage>
</organism>
<dbReference type="InterPro" id="IPR027417">
    <property type="entry name" value="P-loop_NTPase"/>
</dbReference>
<evidence type="ECO:0000313" key="5">
    <source>
        <dbReference type="EMBL" id="OWA49881.1"/>
    </source>
</evidence>
<dbReference type="Pfam" id="PF01712">
    <property type="entry name" value="dNK"/>
    <property type="match status" value="1"/>
</dbReference>
<dbReference type="PIRSF" id="PIRSF000705">
    <property type="entry name" value="DNK"/>
    <property type="match status" value="1"/>
</dbReference>
<feature type="active site" description="Proton acceptor" evidence="2">
    <location>
        <position position="96"/>
    </location>
</feature>
<proteinExistence type="inferred from homology"/>
<dbReference type="OrthoDB" id="567086at2759"/>
<dbReference type="PANTHER" id="PTHR10513:SF35">
    <property type="entry name" value="DEOXYADENOSINE KINASE"/>
    <property type="match status" value="1"/>
</dbReference>
<evidence type="ECO:0000256" key="1">
    <source>
        <dbReference type="ARBA" id="ARBA00007420"/>
    </source>
</evidence>
<protein>
    <recommendedName>
        <fullName evidence="4">Deoxynucleoside kinase domain-containing protein</fullName>
    </recommendedName>
</protein>
<dbReference type="InterPro" id="IPR002624">
    <property type="entry name" value="DCK/DGK"/>
</dbReference>
<dbReference type="GO" id="GO:0019136">
    <property type="term" value="F:deoxynucleoside kinase activity"/>
    <property type="evidence" value="ECO:0007669"/>
    <property type="project" value="InterPro"/>
</dbReference>
<dbReference type="InterPro" id="IPR050566">
    <property type="entry name" value="Deoxyribonucleoside_kinase"/>
</dbReference>
<evidence type="ECO:0000256" key="2">
    <source>
        <dbReference type="PIRSR" id="PIRSR000705-1"/>
    </source>
</evidence>
<feature type="domain" description="Deoxynucleoside kinase" evidence="4">
    <location>
        <begin position="12"/>
        <end position="184"/>
    </location>
</feature>
<evidence type="ECO:0000259" key="4">
    <source>
        <dbReference type="Pfam" id="PF01712"/>
    </source>
</evidence>
<feature type="binding site" evidence="3">
    <location>
        <begin position="154"/>
        <end position="158"/>
    </location>
    <ligand>
        <name>ATP</name>
        <dbReference type="ChEBI" id="CHEBI:30616"/>
    </ligand>
</feature>